<dbReference type="RefSeq" id="WP_307486765.1">
    <property type="nucleotide sequence ID" value="NZ_JAUSUF010000007.1"/>
</dbReference>
<keyword evidence="2" id="KW-1185">Reference proteome</keyword>
<reference evidence="1 2" key="1">
    <citation type="submission" date="2023-07" db="EMBL/GenBank/DDBJ databases">
        <title>Genomic Encyclopedia of Type Strains, Phase IV (KMG-IV): sequencing the most valuable type-strain genomes for metagenomic binning, comparative biology and taxonomic classification.</title>
        <authorList>
            <person name="Goeker M."/>
        </authorList>
    </citation>
    <scope>NUCLEOTIDE SEQUENCE [LARGE SCALE GENOMIC DNA]</scope>
    <source>
        <strain evidence="1 2">DSM 20694</strain>
    </source>
</reference>
<gene>
    <name evidence="1" type="ORF">J2S18_002153</name>
</gene>
<accession>A0ABT9UV69</accession>
<dbReference type="EMBL" id="JAUSUF010000007">
    <property type="protein sequence ID" value="MDQ0150215.1"/>
    <property type="molecule type" value="Genomic_DNA"/>
</dbReference>
<dbReference type="Proteomes" id="UP001228504">
    <property type="component" value="Unassembled WGS sequence"/>
</dbReference>
<protein>
    <submittedName>
        <fullName evidence="1">Uncharacterized protein</fullName>
    </submittedName>
</protein>
<name>A0ABT9UV69_9FIRM</name>
<comment type="caution">
    <text evidence="1">The sequence shown here is derived from an EMBL/GenBank/DDBJ whole genome shotgun (WGS) entry which is preliminary data.</text>
</comment>
<sequence length="62" mass="7086">MRGQIIDINNLETFIELEDGRLISIPSYQTNKASIGNYIYISNNISNSPMNHSFGKYTNNIF</sequence>
<organism evidence="1 2">
    <name type="scientific">Eubacterium multiforme</name>
    <dbReference type="NCBI Taxonomy" id="83339"/>
    <lineage>
        <taxon>Bacteria</taxon>
        <taxon>Bacillati</taxon>
        <taxon>Bacillota</taxon>
        <taxon>Clostridia</taxon>
        <taxon>Eubacteriales</taxon>
        <taxon>Eubacteriaceae</taxon>
        <taxon>Eubacterium</taxon>
    </lineage>
</organism>
<proteinExistence type="predicted"/>
<evidence type="ECO:0000313" key="1">
    <source>
        <dbReference type="EMBL" id="MDQ0150215.1"/>
    </source>
</evidence>
<evidence type="ECO:0000313" key="2">
    <source>
        <dbReference type="Proteomes" id="UP001228504"/>
    </source>
</evidence>